<dbReference type="EMBL" id="MHPJ01000007">
    <property type="protein sequence ID" value="OGZ79202.1"/>
    <property type="molecule type" value="Genomic_DNA"/>
</dbReference>
<dbReference type="AlphaFoldDB" id="A0A1G2IWX7"/>
<evidence type="ECO:0000313" key="2">
    <source>
        <dbReference type="Proteomes" id="UP000178650"/>
    </source>
</evidence>
<name>A0A1G2IWX7_9BACT</name>
<dbReference type="Proteomes" id="UP000178650">
    <property type="component" value="Unassembled WGS sequence"/>
</dbReference>
<accession>A0A1G2IWX7</accession>
<gene>
    <name evidence="1" type="ORF">A2358_00745</name>
</gene>
<organism evidence="1 2">
    <name type="scientific">Candidatus Staskawiczbacteria bacterium RIFOXYB1_FULL_37_44</name>
    <dbReference type="NCBI Taxonomy" id="1802223"/>
    <lineage>
        <taxon>Bacteria</taxon>
        <taxon>Candidatus Staskawicziibacteriota</taxon>
    </lineage>
</organism>
<dbReference type="STRING" id="1802223.A2358_00745"/>
<evidence type="ECO:0000313" key="1">
    <source>
        <dbReference type="EMBL" id="OGZ79202.1"/>
    </source>
</evidence>
<sequence length="67" mass="7973">MLPQEAIQQFKELYKKRYGVELSDEEASFRANNLFSLYKVTYIGEPSIKNFNEKVTNNYELKTNFNK</sequence>
<reference evidence="1 2" key="1">
    <citation type="journal article" date="2016" name="Nat. Commun.">
        <title>Thousands of microbial genomes shed light on interconnected biogeochemical processes in an aquifer system.</title>
        <authorList>
            <person name="Anantharaman K."/>
            <person name="Brown C.T."/>
            <person name="Hug L.A."/>
            <person name="Sharon I."/>
            <person name="Castelle C.J."/>
            <person name="Probst A.J."/>
            <person name="Thomas B.C."/>
            <person name="Singh A."/>
            <person name="Wilkins M.J."/>
            <person name="Karaoz U."/>
            <person name="Brodie E.L."/>
            <person name="Williams K.H."/>
            <person name="Hubbard S.S."/>
            <person name="Banfield J.F."/>
        </authorList>
    </citation>
    <scope>NUCLEOTIDE SEQUENCE [LARGE SCALE GENOMIC DNA]</scope>
</reference>
<proteinExistence type="predicted"/>
<comment type="caution">
    <text evidence="1">The sequence shown here is derived from an EMBL/GenBank/DDBJ whole genome shotgun (WGS) entry which is preliminary data.</text>
</comment>
<protein>
    <submittedName>
        <fullName evidence="1">Uncharacterized protein</fullName>
    </submittedName>
</protein>